<protein>
    <submittedName>
        <fullName evidence="1">Uncharacterized protein</fullName>
    </submittedName>
</protein>
<proteinExistence type="predicted"/>
<gene>
    <name evidence="1" type="ORF">RF11_10316</name>
</gene>
<comment type="caution">
    <text evidence="1">The sequence shown here is derived from an EMBL/GenBank/DDBJ whole genome shotgun (WGS) entry which is preliminary data.</text>
</comment>
<dbReference type="AlphaFoldDB" id="A0A0C2MF81"/>
<organism evidence="1 2">
    <name type="scientific">Thelohanellus kitauei</name>
    <name type="common">Myxosporean</name>
    <dbReference type="NCBI Taxonomy" id="669202"/>
    <lineage>
        <taxon>Eukaryota</taxon>
        <taxon>Metazoa</taxon>
        <taxon>Cnidaria</taxon>
        <taxon>Myxozoa</taxon>
        <taxon>Myxosporea</taxon>
        <taxon>Bivalvulida</taxon>
        <taxon>Platysporina</taxon>
        <taxon>Myxobolidae</taxon>
        <taxon>Thelohanellus</taxon>
    </lineage>
</organism>
<dbReference type="EMBL" id="JWZT01003723">
    <property type="protein sequence ID" value="KII65796.1"/>
    <property type="molecule type" value="Genomic_DNA"/>
</dbReference>
<name>A0A0C2MF81_THEKT</name>
<accession>A0A0C2MF81</accession>
<keyword evidence="2" id="KW-1185">Reference proteome</keyword>
<evidence type="ECO:0000313" key="2">
    <source>
        <dbReference type="Proteomes" id="UP000031668"/>
    </source>
</evidence>
<dbReference type="Proteomes" id="UP000031668">
    <property type="component" value="Unassembled WGS sequence"/>
</dbReference>
<evidence type="ECO:0000313" key="1">
    <source>
        <dbReference type="EMBL" id="KII65796.1"/>
    </source>
</evidence>
<reference evidence="1 2" key="1">
    <citation type="journal article" date="2014" name="Genome Biol. Evol.">
        <title>The genome of the myxosporean Thelohanellus kitauei shows adaptations to nutrient acquisition within its fish host.</title>
        <authorList>
            <person name="Yang Y."/>
            <person name="Xiong J."/>
            <person name="Zhou Z."/>
            <person name="Huo F."/>
            <person name="Miao W."/>
            <person name="Ran C."/>
            <person name="Liu Y."/>
            <person name="Zhang J."/>
            <person name="Feng J."/>
            <person name="Wang M."/>
            <person name="Wang M."/>
            <person name="Wang L."/>
            <person name="Yao B."/>
        </authorList>
    </citation>
    <scope>NUCLEOTIDE SEQUENCE [LARGE SCALE GENOMIC DNA]</scope>
    <source>
        <strain evidence="1">Wuqing</strain>
    </source>
</reference>
<sequence>MRDPASSLFSPATIQVSDTIWHLPSQLGTTETGLGCPNSVESSGLILHCHLLVLNWRFACYLANCCPVPACPQRNSKRFIGFKEGLAPHTIQLSGCGKGKSCWSMLAVPTNFGHIRATIHSDGRIGTNLSVPI</sequence>